<dbReference type="NCBIfam" id="NF000666">
    <property type="entry name" value="PRK00031.2-4"/>
    <property type="match status" value="1"/>
</dbReference>
<dbReference type="InterPro" id="IPR004564">
    <property type="entry name" value="OM_lipoprot_carrier_LolA-like"/>
</dbReference>
<evidence type="ECO:0000313" key="4">
    <source>
        <dbReference type="Proteomes" id="UP001171111"/>
    </source>
</evidence>
<feature type="signal peptide" evidence="2">
    <location>
        <begin position="1"/>
        <end position="15"/>
    </location>
</feature>
<proteinExistence type="predicted"/>
<accession>A0ABT8T5N4</accession>
<feature type="chain" id="PRO_5045055197" evidence="2">
    <location>
        <begin position="16"/>
        <end position="169"/>
    </location>
</feature>
<organism evidence="3 4">
    <name type="scientific">Campylobacter magnus</name>
    <dbReference type="NCBI Taxonomy" id="3026462"/>
    <lineage>
        <taxon>Bacteria</taxon>
        <taxon>Pseudomonadati</taxon>
        <taxon>Campylobacterota</taxon>
        <taxon>Epsilonproteobacteria</taxon>
        <taxon>Campylobacterales</taxon>
        <taxon>Campylobacteraceae</taxon>
        <taxon>Campylobacter</taxon>
    </lineage>
</organism>
<keyword evidence="4" id="KW-1185">Reference proteome</keyword>
<comment type="caution">
    <text evidence="3">The sequence shown here is derived from an EMBL/GenBank/DDBJ whole genome shotgun (WGS) entry which is preliminary data.</text>
</comment>
<name>A0ABT8T5N4_9BACT</name>
<dbReference type="NCBIfam" id="NF000663">
    <property type="entry name" value="PRK00031.2-1"/>
    <property type="match status" value="1"/>
</dbReference>
<evidence type="ECO:0000256" key="2">
    <source>
        <dbReference type="SAM" id="SignalP"/>
    </source>
</evidence>
<dbReference type="EMBL" id="JAULJQ010000001">
    <property type="protein sequence ID" value="MDO2408660.1"/>
    <property type="molecule type" value="Genomic_DNA"/>
</dbReference>
<dbReference type="SUPFAM" id="SSF89392">
    <property type="entry name" value="Prokaryotic lipoproteins and lipoprotein localization factors"/>
    <property type="match status" value="1"/>
</dbReference>
<dbReference type="RefSeq" id="WP_273933794.1">
    <property type="nucleotide sequence ID" value="NZ_JAQSLJ010000002.1"/>
</dbReference>
<keyword evidence="1 2" id="KW-0732">Signal</keyword>
<protein>
    <submittedName>
        <fullName evidence="3">LolA-like outer membrane lipoprotein chaperone</fullName>
    </submittedName>
</protein>
<evidence type="ECO:0000313" key="3">
    <source>
        <dbReference type="EMBL" id="MDO2408660.1"/>
    </source>
</evidence>
<evidence type="ECO:0000256" key="1">
    <source>
        <dbReference type="ARBA" id="ARBA00022729"/>
    </source>
</evidence>
<dbReference type="Proteomes" id="UP001171111">
    <property type="component" value="Unassembled WGS sequence"/>
</dbReference>
<sequence length="169" mass="19383">MRILVLMIISCFVWANSLEFDTLTSEFSQSVRSKNKTITYTGKLVANSKYGAFWHYKKPVEKLIYFNIGRITIIEPSLEQAIITDIKDTPDLRQILKNATETNKDRFECDIDGVHYTLRVRSGVPAQINYTDKLGNNVTILLKNAKKNQPIDEKLLEPQIPANYDILSE</sequence>
<dbReference type="PANTHER" id="PTHR35869">
    <property type="entry name" value="OUTER-MEMBRANE LIPOPROTEIN CARRIER PROTEIN"/>
    <property type="match status" value="1"/>
</dbReference>
<dbReference type="PANTHER" id="PTHR35869:SF1">
    <property type="entry name" value="OUTER-MEMBRANE LIPOPROTEIN CARRIER PROTEIN"/>
    <property type="match status" value="1"/>
</dbReference>
<gene>
    <name evidence="3" type="primary">lolA</name>
    <name evidence="3" type="ORF">Q2362_00915</name>
</gene>
<dbReference type="InterPro" id="IPR029046">
    <property type="entry name" value="LolA/LolB/LppX"/>
</dbReference>
<dbReference type="Gene3D" id="2.50.20.10">
    <property type="entry name" value="Lipoprotein localisation LolA/LolB/LppX"/>
    <property type="match status" value="1"/>
</dbReference>
<dbReference type="CDD" id="cd16325">
    <property type="entry name" value="LolA"/>
    <property type="match status" value="1"/>
</dbReference>
<dbReference type="Pfam" id="PF03548">
    <property type="entry name" value="LolA"/>
    <property type="match status" value="1"/>
</dbReference>
<reference evidence="3 4" key="1">
    <citation type="submission" date="2023-06" db="EMBL/GenBank/DDBJ databases">
        <title>Campylobacter magnum sp. nov., isolated from cecal contents of domestic pigs (Sus scrofa domesticus).</title>
        <authorList>
            <person name="Papic B."/>
            <person name="Gruntar I."/>
        </authorList>
    </citation>
    <scope>NUCLEOTIDE SEQUENCE [LARGE SCALE GENOMIC DNA]</scope>
    <source>
        <strain evidence="4">34484-21</strain>
    </source>
</reference>